<feature type="transmembrane region" description="Helical" evidence="9">
    <location>
        <begin position="100"/>
        <end position="122"/>
    </location>
</feature>
<evidence type="ECO:0000256" key="4">
    <source>
        <dbReference type="ARBA" id="ARBA00022692"/>
    </source>
</evidence>
<keyword evidence="6" id="KW-0653">Protein transport</keyword>
<dbReference type="InterPro" id="IPR035906">
    <property type="entry name" value="MetI-like_sf"/>
</dbReference>
<feature type="domain" description="ABC transmembrane type-1" evidence="10">
    <location>
        <begin position="69"/>
        <end position="254"/>
    </location>
</feature>
<keyword evidence="8 9" id="KW-0472">Membrane</keyword>
<proteinExistence type="inferred from homology"/>
<dbReference type="GO" id="GO:0005886">
    <property type="term" value="C:plasma membrane"/>
    <property type="evidence" value="ECO:0007669"/>
    <property type="project" value="UniProtKB-SubCell"/>
</dbReference>
<evidence type="ECO:0000256" key="3">
    <source>
        <dbReference type="ARBA" id="ARBA00022475"/>
    </source>
</evidence>
<comment type="subcellular location">
    <subcellularLocation>
        <location evidence="1 9">Cell membrane</location>
        <topology evidence="1 9">Multi-pass membrane protein</topology>
    </subcellularLocation>
</comment>
<dbReference type="PANTHER" id="PTHR43386:SF24">
    <property type="entry name" value="OLIGOPEPTIDE TRANSPORT SYSTEM PERMEASE PROTEIN AMID"/>
    <property type="match status" value="1"/>
</dbReference>
<evidence type="ECO:0000259" key="10">
    <source>
        <dbReference type="PROSITE" id="PS50928"/>
    </source>
</evidence>
<feature type="transmembrane region" description="Helical" evidence="9">
    <location>
        <begin position="128"/>
        <end position="147"/>
    </location>
</feature>
<organism evidence="11 12">
    <name type="scientific">Streptobacillus felis</name>
    <dbReference type="NCBI Taxonomy" id="1384509"/>
    <lineage>
        <taxon>Bacteria</taxon>
        <taxon>Fusobacteriati</taxon>
        <taxon>Fusobacteriota</taxon>
        <taxon>Fusobacteriia</taxon>
        <taxon>Fusobacteriales</taxon>
        <taxon>Leptotrichiaceae</taxon>
        <taxon>Streptobacillus</taxon>
    </lineage>
</organism>
<dbReference type="PANTHER" id="PTHR43386">
    <property type="entry name" value="OLIGOPEPTIDE TRANSPORT SYSTEM PERMEASE PROTEIN APPC"/>
    <property type="match status" value="1"/>
</dbReference>
<gene>
    <name evidence="11" type="ORF">HP397_00210</name>
</gene>
<dbReference type="GO" id="GO:0015031">
    <property type="term" value="P:protein transport"/>
    <property type="evidence" value="ECO:0007669"/>
    <property type="project" value="UniProtKB-KW"/>
</dbReference>
<dbReference type="Proteomes" id="UP000526184">
    <property type="component" value="Unassembled WGS sequence"/>
</dbReference>
<dbReference type="InterPro" id="IPR000515">
    <property type="entry name" value="MetI-like"/>
</dbReference>
<dbReference type="GO" id="GO:0015833">
    <property type="term" value="P:peptide transport"/>
    <property type="evidence" value="ECO:0007669"/>
    <property type="project" value="UniProtKB-KW"/>
</dbReference>
<dbReference type="SUPFAM" id="SSF161098">
    <property type="entry name" value="MetI-like"/>
    <property type="match status" value="1"/>
</dbReference>
<evidence type="ECO:0000313" key="12">
    <source>
        <dbReference type="Proteomes" id="UP000526184"/>
    </source>
</evidence>
<dbReference type="CDD" id="cd06261">
    <property type="entry name" value="TM_PBP2"/>
    <property type="match status" value="1"/>
</dbReference>
<comment type="caution">
    <text evidence="11">The sequence shown here is derived from an EMBL/GenBank/DDBJ whole genome shotgun (WGS) entry which is preliminary data.</text>
</comment>
<name>A0A7Z0PDG6_9FUSO</name>
<keyword evidence="3" id="KW-1003">Cell membrane</keyword>
<evidence type="ECO:0000256" key="8">
    <source>
        <dbReference type="ARBA" id="ARBA00023136"/>
    </source>
</evidence>
<comment type="similarity">
    <text evidence="9">Belongs to the binding-protein-dependent transport system permease family.</text>
</comment>
<dbReference type="RefSeq" id="WP_067321218.1">
    <property type="nucleotide sequence ID" value="NZ_CBCRWS010000001.1"/>
</dbReference>
<protein>
    <submittedName>
        <fullName evidence="11">ABC transporter permease</fullName>
    </submittedName>
</protein>
<dbReference type="PROSITE" id="PS50928">
    <property type="entry name" value="ABC_TM1"/>
    <property type="match status" value="1"/>
</dbReference>
<evidence type="ECO:0000256" key="6">
    <source>
        <dbReference type="ARBA" id="ARBA00022927"/>
    </source>
</evidence>
<feature type="transmembrane region" description="Helical" evidence="9">
    <location>
        <begin position="178"/>
        <end position="198"/>
    </location>
</feature>
<evidence type="ECO:0000256" key="7">
    <source>
        <dbReference type="ARBA" id="ARBA00022989"/>
    </source>
</evidence>
<dbReference type="AlphaFoldDB" id="A0A7Z0PDG6"/>
<dbReference type="Gene3D" id="1.10.3720.10">
    <property type="entry name" value="MetI-like"/>
    <property type="match status" value="1"/>
</dbReference>
<keyword evidence="4 9" id="KW-0812">Transmembrane</keyword>
<dbReference type="GO" id="GO:0055085">
    <property type="term" value="P:transmembrane transport"/>
    <property type="evidence" value="ECO:0007669"/>
    <property type="project" value="InterPro"/>
</dbReference>
<accession>A0A7Z0PDG6</accession>
<feature type="transmembrane region" description="Helical" evidence="9">
    <location>
        <begin position="65"/>
        <end position="93"/>
    </location>
</feature>
<evidence type="ECO:0000256" key="1">
    <source>
        <dbReference type="ARBA" id="ARBA00004651"/>
    </source>
</evidence>
<dbReference type="OrthoDB" id="9783218at2"/>
<sequence>MKNNKTFIIFLIVILLLILLEKIFNPFNYSNQNLNEIDMSIFQNGHILGTDFLGRDILARLSEGILISLLITIIVCITCLFFSLLIGSVMGYYGGKIDKLFMMLIELILSIPSIIIIIFILLIFGNSFILLVIAISLTRTIRLSILVRNEVKKIKILNYVEVAKSMGADTFYLLKRHIIPNILPIIFVRITLMIPGIIFTESYLSFMGIGIKLPTPSLGNLISSGFSRFLVQPKQFLLASFVLIIITLIFGGIYENSRD</sequence>
<evidence type="ECO:0000313" key="11">
    <source>
        <dbReference type="EMBL" id="NYV27249.1"/>
    </source>
</evidence>
<feature type="transmembrane region" description="Helical" evidence="9">
    <location>
        <begin position="7"/>
        <end position="24"/>
    </location>
</feature>
<feature type="transmembrane region" description="Helical" evidence="9">
    <location>
        <begin position="236"/>
        <end position="254"/>
    </location>
</feature>
<evidence type="ECO:0000256" key="9">
    <source>
        <dbReference type="RuleBase" id="RU363032"/>
    </source>
</evidence>
<dbReference type="Pfam" id="PF00528">
    <property type="entry name" value="BPD_transp_1"/>
    <property type="match status" value="1"/>
</dbReference>
<reference evidence="11 12" key="1">
    <citation type="submission" date="2020-05" db="EMBL/GenBank/DDBJ databases">
        <title>Streptobacillus felis strain LHL191014123.</title>
        <authorList>
            <person name="Fawzy A."/>
            <person name="Rau J."/>
            <person name="Risse K."/>
            <person name="Schauerte N."/>
            <person name="Geiger C."/>
            <person name="Blom J."/>
            <person name="Imirzalioglu C."/>
            <person name="Falgenhauer J."/>
            <person name="Bach A."/>
            <person name="Herden C."/>
            <person name="Eisenberg T."/>
        </authorList>
    </citation>
    <scope>NUCLEOTIDE SEQUENCE [LARGE SCALE GENOMIC DNA]</scope>
    <source>
        <strain evidence="11 12">LHL191014123</strain>
    </source>
</reference>
<keyword evidence="12" id="KW-1185">Reference proteome</keyword>
<dbReference type="InterPro" id="IPR050366">
    <property type="entry name" value="BP-dependent_transpt_permease"/>
</dbReference>
<keyword evidence="5" id="KW-0571">Peptide transport</keyword>
<keyword evidence="2 9" id="KW-0813">Transport</keyword>
<dbReference type="EMBL" id="JABMKT010000001">
    <property type="protein sequence ID" value="NYV27249.1"/>
    <property type="molecule type" value="Genomic_DNA"/>
</dbReference>
<keyword evidence="7 9" id="KW-1133">Transmembrane helix</keyword>
<evidence type="ECO:0000256" key="5">
    <source>
        <dbReference type="ARBA" id="ARBA00022856"/>
    </source>
</evidence>
<evidence type="ECO:0000256" key="2">
    <source>
        <dbReference type="ARBA" id="ARBA00022448"/>
    </source>
</evidence>